<sequence>MGSPAANCITSNSYTLEYCDSSFKTHEFTGTVFGSQINFKVLKMDSSLFIWIGLLSKEMLGDLCLAMATRFQPMPISTHFFGEFTDIVSPTFAKKLAKRLGKQVFLSYNITDNNMLPEIEKILCEEIKKNPQCF</sequence>
<evidence type="ECO:0000313" key="1">
    <source>
        <dbReference type="EMBL" id="JAC85459.1"/>
    </source>
</evidence>
<dbReference type="PANTHER" id="PTHR33559:SF1">
    <property type="entry name" value="PROTEASOME ASSEMBLY CHAPERONE 4"/>
    <property type="match status" value="1"/>
</dbReference>
<dbReference type="GO" id="GO:0000502">
    <property type="term" value="C:proteasome complex"/>
    <property type="evidence" value="ECO:0007669"/>
    <property type="project" value="UniProtKB-KW"/>
</dbReference>
<name>A0A069DVY0_9HEMI</name>
<dbReference type="PANTHER" id="PTHR33559">
    <property type="entry name" value="PROTEASOME ASSEMBLY CHAPERONE 4"/>
    <property type="match status" value="1"/>
</dbReference>
<dbReference type="InterPro" id="IPR032157">
    <property type="entry name" value="PAC4"/>
</dbReference>
<keyword evidence="1" id="KW-0647">Proteasome</keyword>
<protein>
    <submittedName>
        <fullName evidence="1">Putative proteasome assembly chaperone 4</fullName>
    </submittedName>
</protein>
<dbReference type="GO" id="GO:0043248">
    <property type="term" value="P:proteasome assembly"/>
    <property type="evidence" value="ECO:0007669"/>
    <property type="project" value="InterPro"/>
</dbReference>
<organism evidence="1">
    <name type="scientific">Panstrongylus megistus</name>
    <dbReference type="NCBI Taxonomy" id="65343"/>
    <lineage>
        <taxon>Eukaryota</taxon>
        <taxon>Metazoa</taxon>
        <taxon>Ecdysozoa</taxon>
        <taxon>Arthropoda</taxon>
        <taxon>Hexapoda</taxon>
        <taxon>Insecta</taxon>
        <taxon>Pterygota</taxon>
        <taxon>Neoptera</taxon>
        <taxon>Paraneoptera</taxon>
        <taxon>Hemiptera</taxon>
        <taxon>Heteroptera</taxon>
        <taxon>Panheteroptera</taxon>
        <taxon>Cimicomorpha</taxon>
        <taxon>Reduviidae</taxon>
        <taxon>Triatominae</taxon>
        <taxon>Panstrongylus</taxon>
    </lineage>
</organism>
<dbReference type="Pfam" id="PF16093">
    <property type="entry name" value="PAC4"/>
    <property type="match status" value="1"/>
</dbReference>
<dbReference type="EMBL" id="GBGD01003430">
    <property type="protein sequence ID" value="JAC85459.1"/>
    <property type="molecule type" value="mRNA"/>
</dbReference>
<proteinExistence type="evidence at transcript level"/>
<reference evidence="1" key="1">
    <citation type="journal article" date="2015" name="J. Med. Entomol.">
        <title>A Deep Insight Into the Sialotranscriptome of the Chagas Disease Vector, Panstrongylus megistus (Hemiptera: Heteroptera).</title>
        <authorList>
            <person name="Ribeiro J.M."/>
            <person name="Schwarz A."/>
            <person name="Francischetti I.M."/>
        </authorList>
    </citation>
    <scope>NUCLEOTIDE SEQUENCE</scope>
    <source>
        <tissue evidence="1">Salivary glands</tissue>
    </source>
</reference>
<accession>A0A069DVY0</accession>
<dbReference type="AlphaFoldDB" id="A0A069DVY0"/>